<name>A0A4Y2VH19_ARAVE</name>
<dbReference type="EMBL" id="BGPR01046922">
    <property type="protein sequence ID" value="GBO23901.1"/>
    <property type="molecule type" value="Genomic_DNA"/>
</dbReference>
<comment type="caution">
    <text evidence="1">The sequence shown here is derived from an EMBL/GenBank/DDBJ whole genome shotgun (WGS) entry which is preliminary data.</text>
</comment>
<evidence type="ECO:0000313" key="2">
    <source>
        <dbReference type="Proteomes" id="UP000499080"/>
    </source>
</evidence>
<reference evidence="1 2" key="1">
    <citation type="journal article" date="2019" name="Sci. Rep.">
        <title>Orb-weaving spider Araneus ventricosus genome elucidates the spidroin gene catalogue.</title>
        <authorList>
            <person name="Kono N."/>
            <person name="Nakamura H."/>
            <person name="Ohtoshi R."/>
            <person name="Moran D.A.P."/>
            <person name="Shinohara A."/>
            <person name="Yoshida Y."/>
            <person name="Fujiwara M."/>
            <person name="Mori M."/>
            <person name="Tomita M."/>
            <person name="Arakawa K."/>
        </authorList>
    </citation>
    <scope>NUCLEOTIDE SEQUENCE [LARGE SCALE GENOMIC DNA]</scope>
</reference>
<keyword evidence="2" id="KW-1185">Reference proteome</keyword>
<dbReference type="Proteomes" id="UP000499080">
    <property type="component" value="Unassembled WGS sequence"/>
</dbReference>
<protein>
    <submittedName>
        <fullName evidence="1">Uncharacterized protein</fullName>
    </submittedName>
</protein>
<proteinExistence type="predicted"/>
<evidence type="ECO:0000313" key="1">
    <source>
        <dbReference type="EMBL" id="GBO23901.1"/>
    </source>
</evidence>
<gene>
    <name evidence="1" type="ORF">AVEN_61976_1</name>
</gene>
<dbReference type="AlphaFoldDB" id="A0A4Y2VH19"/>
<organism evidence="1 2">
    <name type="scientific">Araneus ventricosus</name>
    <name type="common">Orbweaver spider</name>
    <name type="synonym">Epeira ventricosa</name>
    <dbReference type="NCBI Taxonomy" id="182803"/>
    <lineage>
        <taxon>Eukaryota</taxon>
        <taxon>Metazoa</taxon>
        <taxon>Ecdysozoa</taxon>
        <taxon>Arthropoda</taxon>
        <taxon>Chelicerata</taxon>
        <taxon>Arachnida</taxon>
        <taxon>Araneae</taxon>
        <taxon>Araneomorphae</taxon>
        <taxon>Entelegynae</taxon>
        <taxon>Araneoidea</taxon>
        <taxon>Araneidae</taxon>
        <taxon>Araneus</taxon>
    </lineage>
</organism>
<sequence>MLIFRLQFVSPSTITKDIVENMHSKSEYLKTHTNQGNIVNKSSAPTFEQALWKTICSANMVRQEDLSDHFGTSVGPVAPLKALDVTWCSGLFIIPLLQRHL</sequence>
<accession>A0A4Y2VH19</accession>